<reference evidence="1" key="2">
    <citation type="submission" date="2020-09" db="EMBL/GenBank/DDBJ databases">
        <authorList>
            <person name="Sun Q."/>
            <person name="Ohkuma M."/>
        </authorList>
    </citation>
    <scope>NUCLEOTIDE SEQUENCE</scope>
    <source>
        <strain evidence="1">JCM 4790</strain>
    </source>
</reference>
<protein>
    <submittedName>
        <fullName evidence="1">Uncharacterized protein</fullName>
    </submittedName>
</protein>
<dbReference type="EMBL" id="BMVU01000090">
    <property type="protein sequence ID" value="GGY13547.1"/>
    <property type="molecule type" value="Genomic_DNA"/>
</dbReference>
<evidence type="ECO:0000313" key="2">
    <source>
        <dbReference type="Proteomes" id="UP000619244"/>
    </source>
</evidence>
<organism evidence="1 2">
    <name type="scientific">Streptomyces minutiscleroticus</name>
    <dbReference type="NCBI Taxonomy" id="68238"/>
    <lineage>
        <taxon>Bacteria</taxon>
        <taxon>Bacillati</taxon>
        <taxon>Actinomycetota</taxon>
        <taxon>Actinomycetes</taxon>
        <taxon>Kitasatosporales</taxon>
        <taxon>Streptomycetaceae</taxon>
        <taxon>Streptomyces</taxon>
    </lineage>
</organism>
<proteinExistence type="predicted"/>
<gene>
    <name evidence="1" type="ORF">GCM10010358_77260</name>
</gene>
<evidence type="ECO:0000313" key="1">
    <source>
        <dbReference type="EMBL" id="GGY13547.1"/>
    </source>
</evidence>
<comment type="caution">
    <text evidence="1">The sequence shown here is derived from an EMBL/GenBank/DDBJ whole genome shotgun (WGS) entry which is preliminary data.</text>
</comment>
<accession>A0A918P1E8</accession>
<keyword evidence="2" id="KW-1185">Reference proteome</keyword>
<sequence length="133" mass="14781">MVMGSFVPEREIRELRDLTRRRTELVTSRGQEVQRLEKELEDTGMKLSSVLFDTFATLRLVPMSDAFSVVITSGFRIRAATSRGRRTSSGRAVRGFPGTSSLPYWAGPATGAGRGRPWAKRRITGCSTARWSA</sequence>
<dbReference type="AlphaFoldDB" id="A0A918P1E8"/>
<reference evidence="1" key="1">
    <citation type="journal article" date="2014" name="Int. J. Syst. Evol. Microbiol.">
        <title>Complete genome sequence of Corynebacterium casei LMG S-19264T (=DSM 44701T), isolated from a smear-ripened cheese.</title>
        <authorList>
            <consortium name="US DOE Joint Genome Institute (JGI-PGF)"/>
            <person name="Walter F."/>
            <person name="Albersmeier A."/>
            <person name="Kalinowski J."/>
            <person name="Ruckert C."/>
        </authorList>
    </citation>
    <scope>NUCLEOTIDE SEQUENCE</scope>
    <source>
        <strain evidence="1">JCM 4790</strain>
    </source>
</reference>
<dbReference type="Proteomes" id="UP000619244">
    <property type="component" value="Unassembled WGS sequence"/>
</dbReference>
<name>A0A918P1E8_9ACTN</name>